<accession>A0A2P6QRB3</accession>
<dbReference type="EMBL" id="PDCK01000042">
    <property type="protein sequence ID" value="PRQ36687.1"/>
    <property type="molecule type" value="Genomic_DNA"/>
</dbReference>
<dbReference type="Gramene" id="PRQ36687">
    <property type="protein sequence ID" value="PRQ36687"/>
    <property type="gene ID" value="RchiOBHm_Chr4g0394371"/>
</dbReference>
<evidence type="ECO:0000313" key="1">
    <source>
        <dbReference type="EMBL" id="PRQ36687.1"/>
    </source>
</evidence>
<dbReference type="Proteomes" id="UP000238479">
    <property type="component" value="Chromosome 4"/>
</dbReference>
<organism evidence="1 2">
    <name type="scientific">Rosa chinensis</name>
    <name type="common">China rose</name>
    <dbReference type="NCBI Taxonomy" id="74649"/>
    <lineage>
        <taxon>Eukaryota</taxon>
        <taxon>Viridiplantae</taxon>
        <taxon>Streptophyta</taxon>
        <taxon>Embryophyta</taxon>
        <taxon>Tracheophyta</taxon>
        <taxon>Spermatophyta</taxon>
        <taxon>Magnoliopsida</taxon>
        <taxon>eudicotyledons</taxon>
        <taxon>Gunneridae</taxon>
        <taxon>Pentapetalae</taxon>
        <taxon>rosids</taxon>
        <taxon>fabids</taxon>
        <taxon>Rosales</taxon>
        <taxon>Rosaceae</taxon>
        <taxon>Rosoideae</taxon>
        <taxon>Rosoideae incertae sedis</taxon>
        <taxon>Rosa</taxon>
    </lineage>
</organism>
<sequence length="105" mass="12301">MSSRTIKHFLSFWRRESLPGISSSFKFLISSLSFDIYPLQDIPDLILLRYTNPSQTIKMVCYLFVMINLFSNSCLPRSAHPNNRNNSVAMLFLHQMPNQFTYTIF</sequence>
<dbReference type="AlphaFoldDB" id="A0A2P6QRB3"/>
<keyword evidence="2" id="KW-1185">Reference proteome</keyword>
<name>A0A2P6QRB3_ROSCH</name>
<protein>
    <submittedName>
        <fullName evidence="1">Uncharacterized protein</fullName>
    </submittedName>
</protein>
<comment type="caution">
    <text evidence="1">The sequence shown here is derived from an EMBL/GenBank/DDBJ whole genome shotgun (WGS) entry which is preliminary data.</text>
</comment>
<proteinExistence type="predicted"/>
<gene>
    <name evidence="1" type="ORF">RchiOBHm_Chr4g0394371</name>
</gene>
<evidence type="ECO:0000313" key="2">
    <source>
        <dbReference type="Proteomes" id="UP000238479"/>
    </source>
</evidence>
<reference evidence="1 2" key="1">
    <citation type="journal article" date="2018" name="Nat. Genet.">
        <title>The Rosa genome provides new insights in the design of modern roses.</title>
        <authorList>
            <person name="Bendahmane M."/>
        </authorList>
    </citation>
    <scope>NUCLEOTIDE SEQUENCE [LARGE SCALE GENOMIC DNA]</scope>
    <source>
        <strain evidence="2">cv. Old Blush</strain>
    </source>
</reference>